<evidence type="ECO:0000256" key="1">
    <source>
        <dbReference type="SAM" id="MobiDB-lite"/>
    </source>
</evidence>
<gene>
    <name evidence="2" type="ORF">F511_39233</name>
</gene>
<dbReference type="AlphaFoldDB" id="A0A2Z7D672"/>
<feature type="region of interest" description="Disordered" evidence="1">
    <location>
        <begin position="1"/>
        <end position="21"/>
    </location>
</feature>
<evidence type="ECO:0000313" key="2">
    <source>
        <dbReference type="EMBL" id="KZV52768.1"/>
    </source>
</evidence>
<evidence type="ECO:0000313" key="3">
    <source>
        <dbReference type="Proteomes" id="UP000250235"/>
    </source>
</evidence>
<keyword evidence="3" id="KW-1185">Reference proteome</keyword>
<proteinExistence type="predicted"/>
<dbReference type="Proteomes" id="UP000250235">
    <property type="component" value="Unassembled WGS sequence"/>
</dbReference>
<organism evidence="2 3">
    <name type="scientific">Dorcoceras hygrometricum</name>
    <dbReference type="NCBI Taxonomy" id="472368"/>
    <lineage>
        <taxon>Eukaryota</taxon>
        <taxon>Viridiplantae</taxon>
        <taxon>Streptophyta</taxon>
        <taxon>Embryophyta</taxon>
        <taxon>Tracheophyta</taxon>
        <taxon>Spermatophyta</taxon>
        <taxon>Magnoliopsida</taxon>
        <taxon>eudicotyledons</taxon>
        <taxon>Gunneridae</taxon>
        <taxon>Pentapetalae</taxon>
        <taxon>asterids</taxon>
        <taxon>lamiids</taxon>
        <taxon>Lamiales</taxon>
        <taxon>Gesneriaceae</taxon>
        <taxon>Didymocarpoideae</taxon>
        <taxon>Trichosporeae</taxon>
        <taxon>Loxocarpinae</taxon>
        <taxon>Dorcoceras</taxon>
    </lineage>
</organism>
<feature type="region of interest" description="Disordered" evidence="1">
    <location>
        <begin position="94"/>
        <end position="124"/>
    </location>
</feature>
<protein>
    <submittedName>
        <fullName evidence="2">Transcription regulator</fullName>
    </submittedName>
</protein>
<reference evidence="2 3" key="1">
    <citation type="journal article" date="2015" name="Proc. Natl. Acad. Sci. U.S.A.">
        <title>The resurrection genome of Boea hygrometrica: A blueprint for survival of dehydration.</title>
        <authorList>
            <person name="Xiao L."/>
            <person name="Yang G."/>
            <person name="Zhang L."/>
            <person name="Yang X."/>
            <person name="Zhao S."/>
            <person name="Ji Z."/>
            <person name="Zhou Q."/>
            <person name="Hu M."/>
            <person name="Wang Y."/>
            <person name="Chen M."/>
            <person name="Xu Y."/>
            <person name="Jin H."/>
            <person name="Xiao X."/>
            <person name="Hu G."/>
            <person name="Bao F."/>
            <person name="Hu Y."/>
            <person name="Wan P."/>
            <person name="Li L."/>
            <person name="Deng X."/>
            <person name="Kuang T."/>
            <person name="Xiang C."/>
            <person name="Zhu J.K."/>
            <person name="Oliver M.J."/>
            <person name="He Y."/>
        </authorList>
    </citation>
    <scope>NUCLEOTIDE SEQUENCE [LARGE SCALE GENOMIC DNA]</scope>
    <source>
        <strain evidence="3">cv. XS01</strain>
    </source>
</reference>
<dbReference type="EMBL" id="KQ990692">
    <property type="protein sequence ID" value="KZV52768.1"/>
    <property type="molecule type" value="Genomic_DNA"/>
</dbReference>
<sequence>MILQMGNADPRHKDRKQGLSRNRIARPVYNWKITSSLYTTHSQSAGGNHRSVIIGARQPITARFLIKHGQQQFKPTALEASTTISTQNSWKLKSAKSLNPQEKHTVKISPKASNTSSFPLPIQR</sequence>
<accession>A0A2Z7D672</accession>
<name>A0A2Z7D672_9LAMI</name>